<feature type="compositionally biased region" description="Polar residues" evidence="1">
    <location>
        <begin position="325"/>
        <end position="335"/>
    </location>
</feature>
<feature type="region of interest" description="Disordered" evidence="1">
    <location>
        <begin position="299"/>
        <end position="365"/>
    </location>
</feature>
<feature type="compositionally biased region" description="Polar residues" evidence="1">
    <location>
        <begin position="202"/>
        <end position="227"/>
    </location>
</feature>
<gene>
    <name evidence="2" type="ORF">V7S43_003103</name>
</gene>
<organism evidence="2 3">
    <name type="scientific">Phytophthora oleae</name>
    <dbReference type="NCBI Taxonomy" id="2107226"/>
    <lineage>
        <taxon>Eukaryota</taxon>
        <taxon>Sar</taxon>
        <taxon>Stramenopiles</taxon>
        <taxon>Oomycota</taxon>
        <taxon>Peronosporomycetes</taxon>
        <taxon>Peronosporales</taxon>
        <taxon>Peronosporaceae</taxon>
        <taxon>Phytophthora</taxon>
    </lineage>
</organism>
<evidence type="ECO:0000313" key="2">
    <source>
        <dbReference type="EMBL" id="KAL3672419.1"/>
    </source>
</evidence>
<evidence type="ECO:0000256" key="1">
    <source>
        <dbReference type="SAM" id="MobiDB-lite"/>
    </source>
</evidence>
<dbReference type="Proteomes" id="UP001632037">
    <property type="component" value="Unassembled WGS sequence"/>
</dbReference>
<keyword evidence="3" id="KW-1185">Reference proteome</keyword>
<sequence>MSSRAVQYLYAFLLCICRNTMNRRSSSTPSLQRPPDFTKTPPFVPRELFRLVLRLEAQKALDVNVAALEQRFRVPPGYADDDSLNARGEAKQPKNFVPGPGTYEVPEQWPLRDVTATPTAAFLSRTTREPFSPARRVASAPLFSPTRQVIMEELASEKVVRPYTANAALEIPSRMAKSPRTRLRLPSSSDRRKLLIDIPEPQHNQPEDTPTSSSYSSLNPQNASTFSKLGREPEVKKTIAPPVGSYDIKRLWDSNDRRVNARAPSPAVFGASTEKRVVMWRPALTPASYTLSTSWDSSRHYAKKKNKVARSAAKRKLRDAKAPGTLSSPTLQPSTANANNNESAADVPTEMSEDNDDPFSWLRQRPNGENRVNFLAAKHGLGHHIKSPTRRMTEYRRSTLSYCGDQVSPGTPSSRLVHEHSNLQDDGDAVAAEAQYTAKAKDVRIKVSCRMPGGMLISASVYSMKKLGHFKSAILARQNRFQAAEQFDLYHMSGKKLTGLDDTLAACGVRDRCTLQIVPVVGIGLIPQVNTSGSHETKQ</sequence>
<feature type="compositionally biased region" description="Basic residues" evidence="1">
    <location>
        <begin position="300"/>
        <end position="318"/>
    </location>
</feature>
<protein>
    <recommendedName>
        <fullName evidence="4">Ubiquitin-like domain-containing protein</fullName>
    </recommendedName>
</protein>
<reference evidence="2 3" key="1">
    <citation type="submission" date="2024-09" db="EMBL/GenBank/DDBJ databases">
        <title>Genome sequencing and assembly of Phytophthora oleae, isolate VK10A, causative agent of rot of olive drupes.</title>
        <authorList>
            <person name="Conti Taguali S."/>
            <person name="Riolo M."/>
            <person name="La Spada F."/>
            <person name="Cacciola S.O."/>
            <person name="Dionisio G."/>
        </authorList>
    </citation>
    <scope>NUCLEOTIDE SEQUENCE [LARGE SCALE GENOMIC DNA]</scope>
    <source>
        <strain evidence="2 3">VK10A</strain>
    </source>
</reference>
<evidence type="ECO:0008006" key="4">
    <source>
        <dbReference type="Google" id="ProtNLM"/>
    </source>
</evidence>
<dbReference type="AlphaFoldDB" id="A0ABD3G1T4"/>
<feature type="region of interest" description="Disordered" evidence="1">
    <location>
        <begin position="175"/>
        <end position="240"/>
    </location>
</feature>
<name>A0ABD3G1T4_9STRA</name>
<dbReference type="EMBL" id="JBIMZQ010000004">
    <property type="protein sequence ID" value="KAL3672419.1"/>
    <property type="molecule type" value="Genomic_DNA"/>
</dbReference>
<accession>A0ABD3G1T4</accession>
<evidence type="ECO:0000313" key="3">
    <source>
        <dbReference type="Proteomes" id="UP001632037"/>
    </source>
</evidence>
<comment type="caution">
    <text evidence="2">The sequence shown here is derived from an EMBL/GenBank/DDBJ whole genome shotgun (WGS) entry which is preliminary data.</text>
</comment>
<proteinExistence type="predicted"/>
<feature type="compositionally biased region" description="Low complexity" evidence="1">
    <location>
        <begin position="336"/>
        <end position="345"/>
    </location>
</feature>